<sequence length="136" mass="15400">TEFRLPHDTWTVSETTLRIMPNEEMIALIRPNWIGHSKPPYVDWSFTGIEARMGGPNFIRVPNGTLWACARGRHKDVPGTVLARMTPTSYETVARLPSGGDCSYAGMVWHDDMMWISYYSTHEGSTGIYLARIHLS</sequence>
<dbReference type="AlphaFoldDB" id="A0A382NTW2"/>
<evidence type="ECO:0008006" key="2">
    <source>
        <dbReference type="Google" id="ProtNLM"/>
    </source>
</evidence>
<organism evidence="1">
    <name type="scientific">marine metagenome</name>
    <dbReference type="NCBI Taxonomy" id="408172"/>
    <lineage>
        <taxon>unclassified sequences</taxon>
        <taxon>metagenomes</taxon>
        <taxon>ecological metagenomes</taxon>
    </lineage>
</organism>
<feature type="non-terminal residue" evidence="1">
    <location>
        <position position="1"/>
    </location>
</feature>
<protein>
    <recommendedName>
        <fullName evidence="2">Glycosidase</fullName>
    </recommendedName>
</protein>
<proteinExistence type="predicted"/>
<reference evidence="1" key="1">
    <citation type="submission" date="2018-05" db="EMBL/GenBank/DDBJ databases">
        <authorList>
            <person name="Lanie J.A."/>
            <person name="Ng W.-L."/>
            <person name="Kazmierczak K.M."/>
            <person name="Andrzejewski T.M."/>
            <person name="Davidsen T.M."/>
            <person name="Wayne K.J."/>
            <person name="Tettelin H."/>
            <person name="Glass J.I."/>
            <person name="Rusch D."/>
            <person name="Podicherti R."/>
            <person name="Tsui H.-C.T."/>
            <person name="Winkler M.E."/>
        </authorList>
    </citation>
    <scope>NUCLEOTIDE SEQUENCE</scope>
</reference>
<accession>A0A382NTW2</accession>
<evidence type="ECO:0000313" key="1">
    <source>
        <dbReference type="EMBL" id="SVC63162.1"/>
    </source>
</evidence>
<gene>
    <name evidence="1" type="ORF">METZ01_LOCUS316016</name>
</gene>
<dbReference type="EMBL" id="UINC01101939">
    <property type="protein sequence ID" value="SVC63162.1"/>
    <property type="molecule type" value="Genomic_DNA"/>
</dbReference>
<name>A0A382NTW2_9ZZZZ</name>